<proteinExistence type="predicted"/>
<reference evidence="2 3" key="1">
    <citation type="submission" date="2021-12" db="EMBL/GenBank/DDBJ databases">
        <title>Discovery of the Pendulisporaceae a myxobacterial family with distinct sporulation behavior and unique specialized metabolism.</title>
        <authorList>
            <person name="Garcia R."/>
            <person name="Popoff A."/>
            <person name="Bader C.D."/>
            <person name="Loehr J."/>
            <person name="Walesch S."/>
            <person name="Walt C."/>
            <person name="Boldt J."/>
            <person name="Bunk B."/>
            <person name="Haeckl F.J.F.P.J."/>
            <person name="Gunesch A.P."/>
            <person name="Birkelbach J."/>
            <person name="Nuebel U."/>
            <person name="Pietschmann T."/>
            <person name="Bach T."/>
            <person name="Mueller R."/>
        </authorList>
    </citation>
    <scope>NUCLEOTIDE SEQUENCE [LARGE SCALE GENOMIC DNA]</scope>
    <source>
        <strain evidence="2 3">MSr11954</strain>
    </source>
</reference>
<dbReference type="EMBL" id="CP089984">
    <property type="protein sequence ID" value="WXB15116.1"/>
    <property type="molecule type" value="Genomic_DNA"/>
</dbReference>
<sequence>MTTTQSAVRSLPRLPKELAGVRIPDSRLAVEATELVWECSEELLFNHCVRTYVFGGLAAQKLGIAHDVELFYVAAMLHDLGLTARFTGPERFEVDGANAARAFLLERGASERTAALIWDAIALHTSVGIAHLKEPEVALVHLGAGLDVVGSPGNPATVTVRDFPEKTMSDILETLPRLGLIKGLPALFAKILEKKPHTAYFNMMADVARKHVPGFHEPTLTEVMAASGYAD</sequence>
<evidence type="ECO:0000313" key="3">
    <source>
        <dbReference type="Proteomes" id="UP001370348"/>
    </source>
</evidence>
<evidence type="ECO:0000259" key="1">
    <source>
        <dbReference type="Pfam" id="PF01966"/>
    </source>
</evidence>
<evidence type="ECO:0000313" key="2">
    <source>
        <dbReference type="EMBL" id="WXB15116.1"/>
    </source>
</evidence>
<protein>
    <submittedName>
        <fullName evidence="2">HD domain-containing protein</fullName>
    </submittedName>
</protein>
<dbReference type="InterPro" id="IPR006674">
    <property type="entry name" value="HD_domain"/>
</dbReference>
<dbReference type="SUPFAM" id="SSF109604">
    <property type="entry name" value="HD-domain/PDEase-like"/>
    <property type="match status" value="1"/>
</dbReference>
<dbReference type="PANTHER" id="PTHR35569:SF1">
    <property type="entry name" value="CYANAMIDE HYDRATASE DDI2-RELATED"/>
    <property type="match status" value="1"/>
</dbReference>
<feature type="domain" description="HD" evidence="1">
    <location>
        <begin position="45"/>
        <end position="128"/>
    </location>
</feature>
<dbReference type="RefSeq" id="WP_394824741.1">
    <property type="nucleotide sequence ID" value="NZ_CP089984.1"/>
</dbReference>
<dbReference type="Gene3D" id="1.10.3210.10">
    <property type="entry name" value="Hypothetical protein af1432"/>
    <property type="match status" value="1"/>
</dbReference>
<dbReference type="Proteomes" id="UP001370348">
    <property type="component" value="Chromosome"/>
</dbReference>
<dbReference type="PANTHER" id="PTHR35569">
    <property type="entry name" value="CYANAMIDE HYDRATASE DDI2-RELATED"/>
    <property type="match status" value="1"/>
</dbReference>
<dbReference type="Pfam" id="PF01966">
    <property type="entry name" value="HD"/>
    <property type="match status" value="1"/>
</dbReference>
<keyword evidence="3" id="KW-1185">Reference proteome</keyword>
<gene>
    <name evidence="2" type="ORF">LZC94_45770</name>
</gene>
<accession>A0ABZ2M1A7</accession>
<organism evidence="2 3">
    <name type="scientific">Pendulispora albinea</name>
    <dbReference type="NCBI Taxonomy" id="2741071"/>
    <lineage>
        <taxon>Bacteria</taxon>
        <taxon>Pseudomonadati</taxon>
        <taxon>Myxococcota</taxon>
        <taxon>Myxococcia</taxon>
        <taxon>Myxococcales</taxon>
        <taxon>Sorangiineae</taxon>
        <taxon>Pendulisporaceae</taxon>
        <taxon>Pendulispora</taxon>
    </lineage>
</organism>
<name>A0ABZ2M1A7_9BACT</name>